<accession>A0A9Q0MH33</accession>
<organism evidence="2 3">
    <name type="scientific">Blomia tropicalis</name>
    <name type="common">Mite</name>
    <dbReference type="NCBI Taxonomy" id="40697"/>
    <lineage>
        <taxon>Eukaryota</taxon>
        <taxon>Metazoa</taxon>
        <taxon>Ecdysozoa</taxon>
        <taxon>Arthropoda</taxon>
        <taxon>Chelicerata</taxon>
        <taxon>Arachnida</taxon>
        <taxon>Acari</taxon>
        <taxon>Acariformes</taxon>
        <taxon>Sarcoptiformes</taxon>
        <taxon>Astigmata</taxon>
        <taxon>Glycyphagoidea</taxon>
        <taxon>Echimyopodidae</taxon>
        <taxon>Blomia</taxon>
    </lineage>
</organism>
<dbReference type="AlphaFoldDB" id="A0A9Q0MH33"/>
<reference evidence="2" key="1">
    <citation type="submission" date="2022-12" db="EMBL/GenBank/DDBJ databases">
        <title>Genome assemblies of Blomia tropicalis.</title>
        <authorList>
            <person name="Cui Y."/>
        </authorList>
    </citation>
    <scope>NUCLEOTIDE SEQUENCE</scope>
    <source>
        <tissue evidence="2">Adult mites</tissue>
    </source>
</reference>
<feature type="signal peptide" evidence="1">
    <location>
        <begin position="1"/>
        <end position="19"/>
    </location>
</feature>
<feature type="chain" id="PRO_5040281196" evidence="1">
    <location>
        <begin position="20"/>
        <end position="309"/>
    </location>
</feature>
<evidence type="ECO:0000313" key="2">
    <source>
        <dbReference type="EMBL" id="KAJ6224312.1"/>
    </source>
</evidence>
<name>A0A9Q0MH33_BLOTA</name>
<evidence type="ECO:0000313" key="3">
    <source>
        <dbReference type="Proteomes" id="UP001142055"/>
    </source>
</evidence>
<comment type="caution">
    <text evidence="2">The sequence shown here is derived from an EMBL/GenBank/DDBJ whole genome shotgun (WGS) entry which is preliminary data.</text>
</comment>
<proteinExistence type="predicted"/>
<protein>
    <submittedName>
        <fullName evidence="2">Uncharacterized protein</fullName>
    </submittedName>
</protein>
<gene>
    <name evidence="2" type="ORF">RDWZM_002857</name>
</gene>
<sequence>MVHVVFSLILALLPLMTFGIINKPISMFIVNNPNVPKSSVQFPLPTISEWNTLESRINSSTLILDQLERIVHMHMDNANLSTYVKTILKPDLEEFKAYYQLGQTLLHLYSPDVIEKFEANQTLEQSVEVRSITDNLVRAMHGLPRMKKHFVEIEQQISLQQDLASAEVTFVRVVIANSKLTGGSRFSAFFDFLNSFRRLFSKYSNVMKKYSSVTSEYENGQLPVEMTFFHDELQQRYQGLNHYICGTEKGCYIPKLSAFYGSNLYAQTLSLYRLSIDRLCELLDTQIQLFYPVANLIEIITPRSDENGN</sequence>
<dbReference type="EMBL" id="JAPWDV010000001">
    <property type="protein sequence ID" value="KAJ6224312.1"/>
    <property type="molecule type" value="Genomic_DNA"/>
</dbReference>
<evidence type="ECO:0000256" key="1">
    <source>
        <dbReference type="SAM" id="SignalP"/>
    </source>
</evidence>
<dbReference type="Proteomes" id="UP001142055">
    <property type="component" value="Chromosome 1"/>
</dbReference>
<keyword evidence="3" id="KW-1185">Reference proteome</keyword>
<keyword evidence="1" id="KW-0732">Signal</keyword>